<feature type="transmembrane region" description="Helical" evidence="1">
    <location>
        <begin position="283"/>
        <end position="307"/>
    </location>
</feature>
<feature type="transmembrane region" description="Helical" evidence="1">
    <location>
        <begin position="124"/>
        <end position="149"/>
    </location>
</feature>
<gene>
    <name evidence="2" type="ORF">SAMN05216212_2942</name>
</gene>
<dbReference type="PANTHER" id="PTHR40400">
    <property type="entry name" value="SLR1512 PROTEIN"/>
    <property type="match status" value="1"/>
</dbReference>
<evidence type="ECO:0000256" key="1">
    <source>
        <dbReference type="SAM" id="Phobius"/>
    </source>
</evidence>
<dbReference type="STRING" id="658219.SAMN05216212_2942"/>
<name>A0A1G9DY84_9GAMM</name>
<dbReference type="Proteomes" id="UP000199305">
    <property type="component" value="Unassembled WGS sequence"/>
</dbReference>
<dbReference type="Pfam" id="PF05982">
    <property type="entry name" value="Sbt_1"/>
    <property type="match status" value="1"/>
</dbReference>
<feature type="transmembrane region" description="Helical" evidence="1">
    <location>
        <begin position="6"/>
        <end position="23"/>
    </location>
</feature>
<reference evidence="3" key="1">
    <citation type="submission" date="2016-10" db="EMBL/GenBank/DDBJ databases">
        <authorList>
            <person name="Varghese N."/>
            <person name="Submissions S."/>
        </authorList>
    </citation>
    <scope>NUCLEOTIDE SEQUENCE [LARGE SCALE GENOMIC DNA]</scope>
    <source>
        <strain evidence="3">CGMCC 1.10658</strain>
    </source>
</reference>
<feature type="transmembrane region" description="Helical" evidence="1">
    <location>
        <begin position="94"/>
        <end position="112"/>
    </location>
</feature>
<feature type="transmembrane region" description="Helical" evidence="1">
    <location>
        <begin position="61"/>
        <end position="82"/>
    </location>
</feature>
<evidence type="ECO:0008006" key="4">
    <source>
        <dbReference type="Google" id="ProtNLM"/>
    </source>
</evidence>
<evidence type="ECO:0000313" key="3">
    <source>
        <dbReference type="Proteomes" id="UP000199305"/>
    </source>
</evidence>
<proteinExistence type="predicted"/>
<dbReference type="EMBL" id="FNFH01000007">
    <property type="protein sequence ID" value="SDK68836.1"/>
    <property type="molecule type" value="Genomic_DNA"/>
</dbReference>
<accession>A0A1G9DY84</accession>
<dbReference type="PANTHER" id="PTHR40400:SF1">
    <property type="entry name" value="SLR1512 PROTEIN"/>
    <property type="match status" value="1"/>
</dbReference>
<dbReference type="InterPro" id="IPR010293">
    <property type="entry name" value="Sbt_1"/>
</dbReference>
<keyword evidence="1" id="KW-0812">Transmembrane</keyword>
<dbReference type="OrthoDB" id="345121at2"/>
<feature type="transmembrane region" description="Helical" evidence="1">
    <location>
        <begin position="224"/>
        <end position="248"/>
    </location>
</feature>
<dbReference type="AlphaFoldDB" id="A0A1G9DY84"/>
<feature type="transmembrane region" description="Helical" evidence="1">
    <location>
        <begin position="161"/>
        <end position="180"/>
    </location>
</feature>
<organism evidence="2 3">
    <name type="scientific">Microbulbifer yueqingensis</name>
    <dbReference type="NCBI Taxonomy" id="658219"/>
    <lineage>
        <taxon>Bacteria</taxon>
        <taxon>Pseudomonadati</taxon>
        <taxon>Pseudomonadota</taxon>
        <taxon>Gammaproteobacteria</taxon>
        <taxon>Cellvibrionales</taxon>
        <taxon>Microbulbiferaceae</taxon>
        <taxon>Microbulbifer</taxon>
    </lineage>
</organism>
<protein>
    <recommendedName>
        <fullName evidence="4">Sodium-dependent bicarbonate transport family permease</fullName>
    </recommendedName>
</protein>
<dbReference type="RefSeq" id="WP_091516000.1">
    <property type="nucleotide sequence ID" value="NZ_FNFH01000007.1"/>
</dbReference>
<keyword evidence="1" id="KW-1133">Transmembrane helix</keyword>
<keyword evidence="3" id="KW-1185">Reference proteome</keyword>
<feature type="transmembrane region" description="Helical" evidence="1">
    <location>
        <begin position="35"/>
        <end position="55"/>
    </location>
</feature>
<keyword evidence="1" id="KW-0472">Membrane</keyword>
<sequence length="312" mass="32157">MQLDIVVGFFVLGAVAQLLRSDLRLPEGLYKSCVIFLLLAIGLKGGVALSSSPIATLVPQSLAVVAFGALLPLLAFPILLYIGKWSRVDAAATAAHYGSVSVATYAVAVALLDSRGVDYEAYFPLFVALLEVPAIIVGILLAGAAAARGNAGHWGEIIREIFLNQGVLLLLGGIAIGAWAGERTASVMPFFGDLFHGILALFLLEMGRVAAERLPAIRKQGGFLLSFGVLMPLMGAAAAAGLATLLGLSPGGVVLLAVLGSSASYIAVPAAMAVALPQANASLSITLSLAITFPFNVLVAIPAYLALVQHWS</sequence>
<feature type="transmembrane region" description="Helical" evidence="1">
    <location>
        <begin position="254"/>
        <end position="276"/>
    </location>
</feature>
<evidence type="ECO:0000313" key="2">
    <source>
        <dbReference type="EMBL" id="SDK68836.1"/>
    </source>
</evidence>